<dbReference type="GO" id="GO:0000287">
    <property type="term" value="F:magnesium ion binding"/>
    <property type="evidence" value="ECO:0007669"/>
    <property type="project" value="UniProtKB-UniRule"/>
</dbReference>
<dbReference type="eggNOG" id="COG0602">
    <property type="taxonomic scope" value="Bacteria"/>
</dbReference>
<comment type="cofactor">
    <cofactor evidence="8">
        <name>S-adenosyl-L-methionine</name>
        <dbReference type="ChEBI" id="CHEBI:59789"/>
    </cofactor>
    <text evidence="8">Binds 1 S-adenosyl-L-methionine per subunit.</text>
</comment>
<dbReference type="STRING" id="398767.Glov_1846"/>
<evidence type="ECO:0000256" key="7">
    <source>
        <dbReference type="ARBA" id="ARBA00023239"/>
    </source>
</evidence>
<dbReference type="GO" id="GO:0051539">
    <property type="term" value="F:4 iron, 4 sulfur cluster binding"/>
    <property type="evidence" value="ECO:0007669"/>
    <property type="project" value="UniProtKB-UniRule"/>
</dbReference>
<dbReference type="GO" id="GO:1904047">
    <property type="term" value="F:S-adenosyl-L-methionine binding"/>
    <property type="evidence" value="ECO:0007669"/>
    <property type="project" value="UniProtKB-UniRule"/>
</dbReference>
<evidence type="ECO:0000256" key="8">
    <source>
        <dbReference type="HAMAP-Rule" id="MF_00917"/>
    </source>
</evidence>
<evidence type="ECO:0000256" key="6">
    <source>
        <dbReference type="ARBA" id="ARBA00023014"/>
    </source>
</evidence>
<dbReference type="InterPro" id="IPR024924">
    <property type="entry name" value="7-CO-7-deazaguanine_synth-like"/>
</dbReference>
<dbReference type="Pfam" id="PF04055">
    <property type="entry name" value="Radical_SAM"/>
    <property type="match status" value="1"/>
</dbReference>
<dbReference type="PIRSF" id="PIRSF000370">
    <property type="entry name" value="QueE"/>
    <property type="match status" value="1"/>
</dbReference>
<dbReference type="InterPro" id="IPR058240">
    <property type="entry name" value="rSAM_sf"/>
</dbReference>
<feature type="binding site" evidence="8">
    <location>
        <position position="39"/>
    </location>
    <ligand>
        <name>[4Fe-4S] cluster</name>
        <dbReference type="ChEBI" id="CHEBI:49883"/>
        <note>4Fe-4S-S-AdoMet</note>
    </ligand>
</feature>
<dbReference type="Proteomes" id="UP000002420">
    <property type="component" value="Chromosome"/>
</dbReference>
<keyword evidence="3 8" id="KW-0479">Metal-binding</keyword>
<dbReference type="AlphaFoldDB" id="B3E1R2"/>
<dbReference type="EMBL" id="CP001089">
    <property type="protein sequence ID" value="ACD95562.1"/>
    <property type="molecule type" value="Genomic_DNA"/>
</dbReference>
<name>B3E1R2_TRIL1</name>
<sequence length="254" mass="28192">MPVPNTMNSSAPLVEIFSSLQGEGVLAGYRQIFVRFPGCNLDCSFCDTDFEAQTACRVETTPGSGQFQELAQPVSLETLLGIITRWCKQLPNAHHSISITGGEPMLHADLLARWLPELNILLPIHLETNGTLPEALPRLIEHLDVISMDIKLPGSAATPELWQEHKRFLEIALERDVSVKVIVGELTTEQELLKACKLVAELDDEIPFIIQPVTGRDGRVAVAPERLMQFQAVAAKRLCDVRVLPQMHRFLEVA</sequence>
<feature type="binding site" evidence="8">
    <location>
        <position position="102"/>
    </location>
    <ligand>
        <name>S-adenosyl-L-methionine</name>
        <dbReference type="ChEBI" id="CHEBI:59789"/>
    </ligand>
</feature>
<comment type="subunit">
    <text evidence="8">Homodimer.</text>
</comment>
<proteinExistence type="inferred from homology"/>
<protein>
    <recommendedName>
        <fullName evidence="8">7-carboxy-7-deazaguanine synthase</fullName>
        <shortName evidence="8">CDG synthase</shortName>
        <ecNumber evidence="8">4.3.99.3</ecNumber>
    </recommendedName>
    <alternativeName>
        <fullName evidence="8">Queuosine biosynthesis protein QueE</fullName>
    </alternativeName>
</protein>
<keyword evidence="2 8" id="KW-0949">S-adenosyl-L-methionine</keyword>
<feature type="domain" description="Radical SAM core" evidence="9">
    <location>
        <begin position="26"/>
        <end position="254"/>
    </location>
</feature>
<organism evidence="10 11">
    <name type="scientific">Trichlorobacter lovleyi (strain ATCC BAA-1151 / DSM 17278 / SZ)</name>
    <name type="common">Geobacter lovleyi</name>
    <dbReference type="NCBI Taxonomy" id="398767"/>
    <lineage>
        <taxon>Bacteria</taxon>
        <taxon>Pseudomonadati</taxon>
        <taxon>Thermodesulfobacteriota</taxon>
        <taxon>Desulfuromonadia</taxon>
        <taxon>Geobacterales</taxon>
        <taxon>Geobacteraceae</taxon>
        <taxon>Trichlorobacter</taxon>
    </lineage>
</organism>
<dbReference type="PROSITE" id="PS51918">
    <property type="entry name" value="RADICAL_SAM"/>
    <property type="match status" value="1"/>
</dbReference>
<dbReference type="SFLD" id="SFLDS00029">
    <property type="entry name" value="Radical_SAM"/>
    <property type="match status" value="1"/>
</dbReference>
<comment type="pathway">
    <text evidence="8">Purine metabolism; 7-cyano-7-deazaguanine biosynthesis.</text>
</comment>
<feature type="binding site" evidence="8">
    <location>
        <position position="43"/>
    </location>
    <ligand>
        <name>[4Fe-4S] cluster</name>
        <dbReference type="ChEBI" id="CHEBI:49883"/>
        <note>4Fe-4S-S-AdoMet</note>
    </ligand>
</feature>
<comment type="caution">
    <text evidence="8">Lacks conserved residue(s) required for the propagation of feature annotation.</text>
</comment>
<dbReference type="UniPathway" id="UPA00391"/>
<keyword evidence="11" id="KW-1185">Reference proteome</keyword>
<comment type="similarity">
    <text evidence="8">Belongs to the radical SAM superfamily. 7-carboxy-7-deazaguanine synthase family.</text>
</comment>
<evidence type="ECO:0000313" key="10">
    <source>
        <dbReference type="EMBL" id="ACD95562.1"/>
    </source>
</evidence>
<reference evidence="10 11" key="1">
    <citation type="submission" date="2008-05" db="EMBL/GenBank/DDBJ databases">
        <title>Complete sequence of chromosome of Geobacter lovleyi SZ.</title>
        <authorList>
            <consortium name="US DOE Joint Genome Institute"/>
            <person name="Lucas S."/>
            <person name="Copeland A."/>
            <person name="Lapidus A."/>
            <person name="Glavina del Rio T."/>
            <person name="Dalin E."/>
            <person name="Tice H."/>
            <person name="Bruce D."/>
            <person name="Goodwin L."/>
            <person name="Pitluck S."/>
            <person name="Chertkov O."/>
            <person name="Meincke L."/>
            <person name="Brettin T."/>
            <person name="Detter J.C."/>
            <person name="Han C."/>
            <person name="Tapia R."/>
            <person name="Kuske C.R."/>
            <person name="Schmutz J."/>
            <person name="Larimer F."/>
            <person name="Land M."/>
            <person name="Hauser L."/>
            <person name="Kyrpides N."/>
            <person name="Mikhailova N."/>
            <person name="Sung Y."/>
            <person name="Fletcher K.E."/>
            <person name="Ritalahti K.M."/>
            <person name="Loeffler F.E."/>
            <person name="Richardson P."/>
        </authorList>
    </citation>
    <scope>NUCLEOTIDE SEQUENCE [LARGE SCALE GENOMIC DNA]</scope>
    <source>
        <strain evidence="11">ATCC BAA-1151 / DSM 17278 / SZ</strain>
    </source>
</reference>
<comment type="cofactor">
    <cofactor evidence="8">
        <name>Mg(2+)</name>
        <dbReference type="ChEBI" id="CHEBI:18420"/>
    </cofactor>
</comment>
<evidence type="ECO:0000313" key="11">
    <source>
        <dbReference type="Proteomes" id="UP000002420"/>
    </source>
</evidence>
<comment type="function">
    <text evidence="8">Catalyzes the complex heterocyclic radical-mediated conversion of 6-carboxy-5,6,7,8-tetrahydropterin (CPH4) to 7-carboxy-7-deazaguanine (CDG), a step common to the biosynthetic pathways of all 7-deazapurine-containing compounds.</text>
</comment>
<dbReference type="GO" id="GO:0016840">
    <property type="term" value="F:carbon-nitrogen lyase activity"/>
    <property type="evidence" value="ECO:0007669"/>
    <property type="project" value="UniProtKB-UniRule"/>
</dbReference>
<evidence type="ECO:0000256" key="4">
    <source>
        <dbReference type="ARBA" id="ARBA00022842"/>
    </source>
</evidence>
<gene>
    <name evidence="8" type="primary">queE</name>
    <name evidence="10" type="ordered locus">Glov_1846</name>
</gene>
<dbReference type="CDD" id="cd01335">
    <property type="entry name" value="Radical_SAM"/>
    <property type="match status" value="1"/>
</dbReference>
<accession>B3E1R2</accession>
<evidence type="ECO:0000256" key="1">
    <source>
        <dbReference type="ARBA" id="ARBA00022485"/>
    </source>
</evidence>
<comment type="catalytic activity">
    <reaction evidence="8">
        <text>6-carboxy-5,6,7,8-tetrahydropterin + H(+) = 7-carboxy-7-carbaguanine + NH4(+)</text>
        <dbReference type="Rhea" id="RHEA:27974"/>
        <dbReference type="ChEBI" id="CHEBI:15378"/>
        <dbReference type="ChEBI" id="CHEBI:28938"/>
        <dbReference type="ChEBI" id="CHEBI:61032"/>
        <dbReference type="ChEBI" id="CHEBI:61036"/>
        <dbReference type="EC" id="4.3.99.3"/>
    </reaction>
</comment>
<dbReference type="KEGG" id="glo:Glov_1846"/>
<feature type="binding site" evidence="8">
    <location>
        <position position="35"/>
    </location>
    <ligand>
        <name>substrate</name>
    </ligand>
</feature>
<dbReference type="Gene3D" id="3.20.20.70">
    <property type="entry name" value="Aldolase class I"/>
    <property type="match status" value="1"/>
</dbReference>
<dbReference type="GO" id="GO:0008616">
    <property type="term" value="P:tRNA queuosine(34) biosynthetic process"/>
    <property type="evidence" value="ECO:0007669"/>
    <property type="project" value="UniProtKB-UniRule"/>
</dbReference>
<feature type="binding site" evidence="8">
    <location>
        <position position="48"/>
    </location>
    <ligand>
        <name>Mg(2+)</name>
        <dbReference type="ChEBI" id="CHEBI:18420"/>
    </ligand>
</feature>
<comment type="cofactor">
    <cofactor evidence="8">
        <name>[4Fe-4S] cluster</name>
        <dbReference type="ChEBI" id="CHEBI:49883"/>
    </cofactor>
    <text evidence="8">Binds 1 [4Fe-4S] cluster. The cluster is coordinated with 3 cysteines and an exchangeable S-adenosyl-L-methionine.</text>
</comment>
<dbReference type="PANTHER" id="PTHR42836">
    <property type="entry name" value="7-CARBOXY-7-DEAZAGUANINE SYNTHASE"/>
    <property type="match status" value="1"/>
</dbReference>
<dbReference type="InterPro" id="IPR007197">
    <property type="entry name" value="rSAM"/>
</dbReference>
<dbReference type="HOGENOM" id="CLU_066739_1_0_7"/>
<evidence type="ECO:0000256" key="5">
    <source>
        <dbReference type="ARBA" id="ARBA00023004"/>
    </source>
</evidence>
<feature type="binding site" evidence="8">
    <location>
        <begin position="45"/>
        <end position="47"/>
    </location>
    <ligand>
        <name>S-adenosyl-L-methionine</name>
        <dbReference type="ChEBI" id="CHEBI:59789"/>
    </ligand>
</feature>
<keyword evidence="4 8" id="KW-0460">Magnesium</keyword>
<evidence type="ECO:0000259" key="9">
    <source>
        <dbReference type="PROSITE" id="PS51918"/>
    </source>
</evidence>
<feature type="binding site" evidence="8">
    <location>
        <position position="100"/>
    </location>
    <ligand>
        <name>substrate</name>
    </ligand>
</feature>
<evidence type="ECO:0000256" key="2">
    <source>
        <dbReference type="ARBA" id="ARBA00022691"/>
    </source>
</evidence>
<dbReference type="EC" id="4.3.99.3" evidence="8"/>
<dbReference type="HAMAP" id="MF_00917">
    <property type="entry name" value="QueE"/>
    <property type="match status" value="1"/>
</dbReference>
<dbReference type="SUPFAM" id="SSF102114">
    <property type="entry name" value="Radical SAM enzymes"/>
    <property type="match status" value="1"/>
</dbReference>
<keyword evidence="6 8" id="KW-0411">Iron-sulfur</keyword>
<keyword evidence="5 8" id="KW-0408">Iron</keyword>
<feature type="binding site" evidence="8">
    <location>
        <begin position="20"/>
        <end position="22"/>
    </location>
    <ligand>
        <name>substrate</name>
    </ligand>
</feature>
<dbReference type="InterPro" id="IPR013785">
    <property type="entry name" value="Aldolase_TIM"/>
</dbReference>
<keyword evidence="7 8" id="KW-0456">Lyase</keyword>
<keyword evidence="8" id="KW-0671">Queuosine biosynthesis</keyword>
<feature type="binding site" evidence="8">
    <location>
        <position position="46"/>
    </location>
    <ligand>
        <name>[4Fe-4S] cluster</name>
        <dbReference type="ChEBI" id="CHEBI:49883"/>
        <note>4Fe-4S-S-AdoMet</note>
    </ligand>
</feature>
<keyword evidence="1 8" id="KW-0004">4Fe-4S</keyword>
<dbReference type="PANTHER" id="PTHR42836:SF1">
    <property type="entry name" value="7-CARBOXY-7-DEAZAGUANINE SYNTHASE"/>
    <property type="match status" value="1"/>
</dbReference>
<evidence type="ECO:0000256" key="3">
    <source>
        <dbReference type="ARBA" id="ARBA00022723"/>
    </source>
</evidence>